<dbReference type="PROSITE" id="PS00374">
    <property type="entry name" value="MGMT"/>
    <property type="match status" value="1"/>
</dbReference>
<dbReference type="HAMAP" id="MF_00772">
    <property type="entry name" value="OGT"/>
    <property type="match status" value="1"/>
</dbReference>
<dbReference type="SUPFAM" id="SSF46767">
    <property type="entry name" value="Methylated DNA-protein cysteine methyltransferase, C-terminal domain"/>
    <property type="match status" value="1"/>
</dbReference>
<dbReference type="RefSeq" id="WP_124538308.1">
    <property type="nucleotide sequence ID" value="NZ_QUSW01000001.1"/>
</dbReference>
<comment type="similarity">
    <text evidence="2 9">Belongs to the MGMT family.</text>
</comment>
<dbReference type="InterPro" id="IPR036217">
    <property type="entry name" value="MethylDNA_cys_MeTrfase_DNAb"/>
</dbReference>
<evidence type="ECO:0000313" key="13">
    <source>
        <dbReference type="Proteomes" id="UP000267464"/>
    </source>
</evidence>
<keyword evidence="13" id="KW-1185">Reference proteome</keyword>
<dbReference type="PANTHER" id="PTHR10815">
    <property type="entry name" value="METHYLATED-DNA--PROTEIN-CYSTEINE METHYLTRANSFERASE"/>
    <property type="match status" value="1"/>
</dbReference>
<dbReference type="InterPro" id="IPR036388">
    <property type="entry name" value="WH-like_DNA-bd_sf"/>
</dbReference>
<dbReference type="GO" id="GO:0003908">
    <property type="term" value="F:methylated-DNA-[protein]-cysteine S-methyltransferase activity"/>
    <property type="evidence" value="ECO:0007669"/>
    <property type="project" value="UniProtKB-UniRule"/>
</dbReference>
<comment type="subcellular location">
    <subcellularLocation>
        <location evidence="9">Cytoplasm</location>
    </subcellularLocation>
</comment>
<dbReference type="Pfam" id="PF01035">
    <property type="entry name" value="DNA_binding_1"/>
    <property type="match status" value="1"/>
</dbReference>
<reference evidence="12 13" key="2">
    <citation type="submission" date="2018-12" db="EMBL/GenBank/DDBJ databases">
        <title>Rhizobacter gummiphilus sp. nov., a rubber-degrading bacterium isolated from the soil of a botanical garden in Japan.</title>
        <authorList>
            <person name="Shunsuke S.S."/>
        </authorList>
    </citation>
    <scope>NUCLEOTIDE SEQUENCE [LARGE SCALE GENOMIC DNA]</scope>
    <source>
        <strain evidence="12 13">S-16</strain>
    </source>
</reference>
<comment type="catalytic activity">
    <reaction evidence="8 9">
        <text>a 6-O-methyl-2'-deoxyguanosine in DNA + L-cysteinyl-[protein] = S-methyl-L-cysteinyl-[protein] + a 2'-deoxyguanosine in DNA</text>
        <dbReference type="Rhea" id="RHEA:24000"/>
        <dbReference type="Rhea" id="RHEA-COMP:10131"/>
        <dbReference type="Rhea" id="RHEA-COMP:10132"/>
        <dbReference type="Rhea" id="RHEA-COMP:11367"/>
        <dbReference type="Rhea" id="RHEA-COMP:11368"/>
        <dbReference type="ChEBI" id="CHEBI:29950"/>
        <dbReference type="ChEBI" id="CHEBI:82612"/>
        <dbReference type="ChEBI" id="CHEBI:85445"/>
        <dbReference type="ChEBI" id="CHEBI:85448"/>
        <dbReference type="EC" id="2.1.1.63"/>
    </reaction>
</comment>
<dbReference type="GO" id="GO:0005737">
    <property type="term" value="C:cytoplasm"/>
    <property type="evidence" value="ECO:0007669"/>
    <property type="project" value="UniProtKB-SubCell"/>
</dbReference>
<dbReference type="FunFam" id="1.10.10.10:FF:000214">
    <property type="entry name" value="Methylated-DNA--protein-cysteine methyltransferase"/>
    <property type="match status" value="1"/>
</dbReference>
<dbReference type="Gene3D" id="1.10.10.10">
    <property type="entry name" value="Winged helix-like DNA-binding domain superfamily/Winged helix DNA-binding domain"/>
    <property type="match status" value="1"/>
</dbReference>
<dbReference type="CDD" id="cd06445">
    <property type="entry name" value="ATase"/>
    <property type="match status" value="1"/>
</dbReference>
<evidence type="ECO:0000256" key="5">
    <source>
        <dbReference type="ARBA" id="ARBA00022679"/>
    </source>
</evidence>
<evidence type="ECO:0000256" key="4">
    <source>
        <dbReference type="ARBA" id="ARBA00022603"/>
    </source>
</evidence>
<keyword evidence="7 9" id="KW-0234">DNA repair</keyword>
<dbReference type="Gene3D" id="3.30.160.70">
    <property type="entry name" value="Methylated DNA-protein cysteine methyltransferase domain"/>
    <property type="match status" value="1"/>
</dbReference>
<dbReference type="PANTHER" id="PTHR10815:SF5">
    <property type="entry name" value="METHYLATED-DNA--PROTEIN-CYSTEINE METHYLTRANSFERASE"/>
    <property type="match status" value="1"/>
</dbReference>
<dbReference type="InterPro" id="IPR023546">
    <property type="entry name" value="MGMT"/>
</dbReference>
<evidence type="ECO:0000256" key="6">
    <source>
        <dbReference type="ARBA" id="ARBA00022763"/>
    </source>
</evidence>
<dbReference type="AlphaFoldDB" id="A0A3N7K408"/>
<dbReference type="GO" id="GO:0006307">
    <property type="term" value="P:DNA alkylation repair"/>
    <property type="evidence" value="ECO:0007669"/>
    <property type="project" value="UniProtKB-UniRule"/>
</dbReference>
<dbReference type="InterPro" id="IPR008332">
    <property type="entry name" value="MethylG_MeTrfase_N"/>
</dbReference>
<evidence type="ECO:0000313" key="12">
    <source>
        <dbReference type="EMBL" id="RQP25655.1"/>
    </source>
</evidence>
<dbReference type="SUPFAM" id="SSF53155">
    <property type="entry name" value="Methylated DNA-protein cysteine methyltransferase domain"/>
    <property type="match status" value="1"/>
</dbReference>
<evidence type="ECO:0000256" key="1">
    <source>
        <dbReference type="ARBA" id="ARBA00001286"/>
    </source>
</evidence>
<dbReference type="GO" id="GO:0032259">
    <property type="term" value="P:methylation"/>
    <property type="evidence" value="ECO:0007669"/>
    <property type="project" value="UniProtKB-KW"/>
</dbReference>
<evidence type="ECO:0000259" key="11">
    <source>
        <dbReference type="Pfam" id="PF02870"/>
    </source>
</evidence>
<dbReference type="EC" id="2.1.1.63" evidence="9"/>
<feature type="active site" description="Nucleophile; methyl group acceptor" evidence="9">
    <location>
        <position position="139"/>
    </location>
</feature>
<dbReference type="EMBL" id="QUSW01000001">
    <property type="protein sequence ID" value="RQP25655.1"/>
    <property type="molecule type" value="Genomic_DNA"/>
</dbReference>
<dbReference type="OrthoDB" id="9802228at2"/>
<evidence type="ECO:0000256" key="2">
    <source>
        <dbReference type="ARBA" id="ARBA00008711"/>
    </source>
</evidence>
<dbReference type="InterPro" id="IPR001497">
    <property type="entry name" value="MethylDNA_cys_MeTrfase_AS"/>
</dbReference>
<feature type="domain" description="Methylated-DNA-[protein]-cysteine S-methyltransferase DNA binding" evidence="10">
    <location>
        <begin position="88"/>
        <end position="168"/>
    </location>
</feature>
<comment type="function">
    <text evidence="9">Involved in the cellular defense against the biological effects of O6-methylguanine (O6-MeG) and O4-methylthymine (O4-MeT) in DNA. Repairs the methylated nucleobase in DNA by stoichiometrically transferring the methyl group to a cysteine residue in the enzyme. This is a suicide reaction: the enzyme is irreversibly inactivated.</text>
</comment>
<evidence type="ECO:0000256" key="3">
    <source>
        <dbReference type="ARBA" id="ARBA00022490"/>
    </source>
</evidence>
<comment type="caution">
    <text evidence="12">The sequence shown here is derived from an EMBL/GenBank/DDBJ whole genome shotgun (WGS) entry which is preliminary data.</text>
</comment>
<proteinExistence type="inferred from homology"/>
<keyword evidence="3 9" id="KW-0963">Cytoplasm</keyword>
<evidence type="ECO:0000256" key="7">
    <source>
        <dbReference type="ARBA" id="ARBA00023204"/>
    </source>
</evidence>
<feature type="domain" description="Methylguanine DNA methyltransferase ribonuclease-like" evidence="11">
    <location>
        <begin position="16"/>
        <end position="84"/>
    </location>
</feature>
<keyword evidence="6 9" id="KW-0227">DNA damage</keyword>
<accession>A0A3N7K408</accession>
<name>A0A3N7K408_9BURK</name>
<organism evidence="12 13">
    <name type="scientific">Piscinibacter terrae</name>
    <dbReference type="NCBI Taxonomy" id="2496871"/>
    <lineage>
        <taxon>Bacteria</taxon>
        <taxon>Pseudomonadati</taxon>
        <taxon>Pseudomonadota</taxon>
        <taxon>Betaproteobacteria</taxon>
        <taxon>Burkholderiales</taxon>
        <taxon>Sphaerotilaceae</taxon>
        <taxon>Piscinibacter</taxon>
    </lineage>
</organism>
<dbReference type="Pfam" id="PF02870">
    <property type="entry name" value="Methyltransf_1N"/>
    <property type="match status" value="1"/>
</dbReference>
<protein>
    <recommendedName>
        <fullName evidence="9">Methylated-DNA--protein-cysteine methyltransferase</fullName>
        <ecNumber evidence="9">2.1.1.63</ecNumber>
    </recommendedName>
    <alternativeName>
        <fullName evidence="9">6-O-methylguanine-DNA methyltransferase</fullName>
        <shortName evidence="9">MGMT</shortName>
    </alternativeName>
    <alternativeName>
        <fullName evidence="9">O-6-methylguanine-DNA-alkyltransferase</fullName>
    </alternativeName>
</protein>
<dbReference type="InterPro" id="IPR036631">
    <property type="entry name" value="MGMT_N_sf"/>
</dbReference>
<keyword evidence="4 9" id="KW-0489">Methyltransferase</keyword>
<evidence type="ECO:0000259" key="10">
    <source>
        <dbReference type="Pfam" id="PF01035"/>
    </source>
</evidence>
<comment type="miscellaneous">
    <text evidence="9">This enzyme catalyzes only one turnover and therefore is not strictly catalytic. According to one definition, an enzyme is a biocatalyst that acts repeatedly and over many reaction cycles.</text>
</comment>
<sequence length="170" mass="17846">MSHATRHIHAACTAQATIATPLGPVLLARTARGLAGVWFEGQKDHPGELNAPVVEDDPLLRAAAAQLADYFSGRSKRFDVPLDLHGTPFQLGVWKALLGIGQGQTRSYGDIARQLGSPKAMRAVGSAVGKNPVSVIVPCHRVLGTDGTLTGYAGGVHRKRALLTLEGVAL</sequence>
<dbReference type="NCBIfam" id="TIGR00589">
    <property type="entry name" value="ogt"/>
    <property type="match status" value="1"/>
</dbReference>
<comment type="catalytic activity">
    <reaction evidence="1 9">
        <text>a 4-O-methyl-thymidine in DNA + L-cysteinyl-[protein] = a thymidine in DNA + S-methyl-L-cysteinyl-[protein]</text>
        <dbReference type="Rhea" id="RHEA:53428"/>
        <dbReference type="Rhea" id="RHEA-COMP:10131"/>
        <dbReference type="Rhea" id="RHEA-COMP:10132"/>
        <dbReference type="Rhea" id="RHEA-COMP:13555"/>
        <dbReference type="Rhea" id="RHEA-COMP:13556"/>
        <dbReference type="ChEBI" id="CHEBI:29950"/>
        <dbReference type="ChEBI" id="CHEBI:82612"/>
        <dbReference type="ChEBI" id="CHEBI:137386"/>
        <dbReference type="ChEBI" id="CHEBI:137387"/>
        <dbReference type="EC" id="2.1.1.63"/>
    </reaction>
</comment>
<evidence type="ECO:0000256" key="9">
    <source>
        <dbReference type="HAMAP-Rule" id="MF_00772"/>
    </source>
</evidence>
<gene>
    <name evidence="12" type="ORF">DZC73_00830</name>
</gene>
<dbReference type="Proteomes" id="UP000267464">
    <property type="component" value="Unassembled WGS sequence"/>
</dbReference>
<reference evidence="12 13" key="1">
    <citation type="submission" date="2018-08" db="EMBL/GenBank/DDBJ databases">
        <authorList>
            <person name="Khan S.A."/>
            <person name="Jeon C.O."/>
            <person name="Chun B.H."/>
            <person name="Jeong S.E."/>
        </authorList>
    </citation>
    <scope>NUCLEOTIDE SEQUENCE [LARGE SCALE GENOMIC DNA]</scope>
    <source>
        <strain evidence="12 13">S-16</strain>
    </source>
</reference>
<keyword evidence="5 9" id="KW-0808">Transferase</keyword>
<dbReference type="InterPro" id="IPR014048">
    <property type="entry name" value="MethylDNA_cys_MeTrfase_DNA-bd"/>
</dbReference>
<evidence type="ECO:0000256" key="8">
    <source>
        <dbReference type="ARBA" id="ARBA00049348"/>
    </source>
</evidence>